<evidence type="ECO:0000256" key="4">
    <source>
        <dbReference type="ARBA" id="ARBA00022618"/>
    </source>
</evidence>
<dbReference type="Gene3D" id="3.90.1530.30">
    <property type="match status" value="1"/>
</dbReference>
<dbReference type="GO" id="GO:0003677">
    <property type="term" value="F:DNA binding"/>
    <property type="evidence" value="ECO:0007669"/>
    <property type="project" value="UniProtKB-KW"/>
</dbReference>
<dbReference type="Pfam" id="PF17762">
    <property type="entry name" value="HTH_ParB"/>
    <property type="match status" value="1"/>
</dbReference>
<dbReference type="NCBIfam" id="TIGR00180">
    <property type="entry name" value="parB_part"/>
    <property type="match status" value="1"/>
</dbReference>
<dbReference type="FunFam" id="1.10.10.2830:FF:000001">
    <property type="entry name" value="Chromosome partitioning protein ParB"/>
    <property type="match status" value="1"/>
</dbReference>
<dbReference type="InterPro" id="IPR050336">
    <property type="entry name" value="Chromosome_partition/occlusion"/>
</dbReference>
<dbReference type="GO" id="GO:0005694">
    <property type="term" value="C:chromosome"/>
    <property type="evidence" value="ECO:0007669"/>
    <property type="project" value="TreeGrafter"/>
</dbReference>
<protein>
    <submittedName>
        <fullName evidence="9">Chromosome partitioning protein, DNA-binding protein</fullName>
    </submittedName>
</protein>
<dbReference type="NCBIfam" id="TIGR04285">
    <property type="entry name" value="nucleoid_noc"/>
    <property type="match status" value="1"/>
</dbReference>
<sequence length="283" mass="32354">MKVAFSFWKNKQGNSAVTDDQIQQIALEKIKPNRFQPRKTFDQQKITELAETLKEHGMLQPIILRQTVENKYEIIAGERRFRAALELGWQQVPAIIKKMSDKEAASFAVIENLQREELTAIEEAQAYRRLMELNQLTQGQLAENLGKSQSFIANKLRLLKLTPVVQQAILKRQVTERHGRSVVGLAPQLQEKIIHQVIAKQLTVKETEKLVNDALNARSIKQKPTFAKKSKGKTQDMRVAINTIKKSLKMISDSGIVLTTKEEEGPNYHRIIIDLPLENKKQN</sequence>
<dbReference type="PATRIC" id="fig|1133569.4.peg.1041"/>
<dbReference type="Gene3D" id="1.10.10.2830">
    <property type="match status" value="1"/>
</dbReference>
<dbReference type="InterPro" id="IPR023705">
    <property type="entry name" value="Nucleoid_occlusion_protein"/>
</dbReference>
<keyword evidence="3" id="KW-0963">Cytoplasm</keyword>
<dbReference type="InterPro" id="IPR041468">
    <property type="entry name" value="HTH_ParB/Spo0J"/>
</dbReference>
<keyword evidence="6" id="KW-0717">Septation</keyword>
<comment type="similarity">
    <text evidence="2">Belongs to the ParB family.</text>
</comment>
<evidence type="ECO:0000256" key="2">
    <source>
        <dbReference type="ARBA" id="ARBA00006295"/>
    </source>
</evidence>
<keyword evidence="7" id="KW-0131">Cell cycle</keyword>
<dbReference type="eggNOG" id="COG1475">
    <property type="taxonomic scope" value="Bacteria"/>
</dbReference>
<comment type="subcellular location">
    <subcellularLocation>
        <location evidence="1">Cytoplasm</location>
        <location evidence="1">Nucleoid</location>
    </subcellularLocation>
</comment>
<evidence type="ECO:0000256" key="5">
    <source>
        <dbReference type="ARBA" id="ARBA00023125"/>
    </source>
</evidence>
<dbReference type="PANTHER" id="PTHR33375">
    <property type="entry name" value="CHROMOSOME-PARTITIONING PROTEIN PARB-RELATED"/>
    <property type="match status" value="1"/>
</dbReference>
<keyword evidence="4" id="KW-0132">Cell division</keyword>
<evidence type="ECO:0000259" key="8">
    <source>
        <dbReference type="SMART" id="SM00470"/>
    </source>
</evidence>
<evidence type="ECO:0000256" key="7">
    <source>
        <dbReference type="ARBA" id="ARBA00023306"/>
    </source>
</evidence>
<dbReference type="InterPro" id="IPR004437">
    <property type="entry name" value="ParB/RepB/Spo0J"/>
</dbReference>
<evidence type="ECO:0000256" key="6">
    <source>
        <dbReference type="ARBA" id="ARBA00023210"/>
    </source>
</evidence>
<dbReference type="InterPro" id="IPR036086">
    <property type="entry name" value="ParB/Sulfiredoxin_sf"/>
</dbReference>
<proteinExistence type="inferred from homology"/>
<dbReference type="AlphaFoldDB" id="A0A0R2CBD9"/>
<dbReference type="SMART" id="SM00470">
    <property type="entry name" value="ParB"/>
    <property type="match status" value="1"/>
</dbReference>
<dbReference type="STRING" id="1133569.FD21_GL000933"/>
<accession>A0A0R2CBD9</accession>
<dbReference type="GO" id="GO:0009295">
    <property type="term" value="C:nucleoid"/>
    <property type="evidence" value="ECO:0007669"/>
    <property type="project" value="UniProtKB-SubCell"/>
</dbReference>
<dbReference type="InterPro" id="IPR003115">
    <property type="entry name" value="ParB_N"/>
</dbReference>
<gene>
    <name evidence="9" type="ORF">FD21_GL000933</name>
</gene>
<dbReference type="GO" id="GO:0007059">
    <property type="term" value="P:chromosome segregation"/>
    <property type="evidence" value="ECO:0007669"/>
    <property type="project" value="TreeGrafter"/>
</dbReference>
<dbReference type="FunFam" id="3.90.1530.30:FF:000001">
    <property type="entry name" value="Chromosome partitioning protein ParB"/>
    <property type="match status" value="1"/>
</dbReference>
<dbReference type="GO" id="GO:0045881">
    <property type="term" value="P:positive regulation of sporulation resulting in formation of a cellular spore"/>
    <property type="evidence" value="ECO:0007669"/>
    <property type="project" value="TreeGrafter"/>
</dbReference>
<name>A0A0R2CBD9_9LACO</name>
<keyword evidence="5 9" id="KW-0238">DNA-binding</keyword>
<evidence type="ECO:0000313" key="10">
    <source>
        <dbReference type="Proteomes" id="UP000051576"/>
    </source>
</evidence>
<evidence type="ECO:0000256" key="3">
    <source>
        <dbReference type="ARBA" id="ARBA00022490"/>
    </source>
</evidence>
<feature type="domain" description="ParB-like N-terminal" evidence="8">
    <location>
        <begin position="23"/>
        <end position="113"/>
    </location>
</feature>
<evidence type="ECO:0000256" key="1">
    <source>
        <dbReference type="ARBA" id="ARBA00004453"/>
    </source>
</evidence>
<dbReference type="Proteomes" id="UP000051576">
    <property type="component" value="Unassembled WGS sequence"/>
</dbReference>
<dbReference type="SUPFAM" id="SSF110849">
    <property type="entry name" value="ParB/Sulfiredoxin"/>
    <property type="match status" value="1"/>
</dbReference>
<keyword evidence="10" id="KW-1185">Reference proteome</keyword>
<evidence type="ECO:0000313" key="9">
    <source>
        <dbReference type="EMBL" id="KRM88677.1"/>
    </source>
</evidence>
<dbReference type="CDD" id="cd16393">
    <property type="entry name" value="SPO0J_N"/>
    <property type="match status" value="1"/>
</dbReference>
<organism evidence="9 10">
    <name type="scientific">Liquorilactobacillus vini DSM 20605</name>
    <dbReference type="NCBI Taxonomy" id="1133569"/>
    <lineage>
        <taxon>Bacteria</taxon>
        <taxon>Bacillati</taxon>
        <taxon>Bacillota</taxon>
        <taxon>Bacilli</taxon>
        <taxon>Lactobacillales</taxon>
        <taxon>Lactobacillaceae</taxon>
        <taxon>Liquorilactobacillus</taxon>
    </lineage>
</organism>
<dbReference type="Pfam" id="PF02195">
    <property type="entry name" value="ParB_N"/>
    <property type="match status" value="1"/>
</dbReference>
<comment type="caution">
    <text evidence="9">The sequence shown here is derived from an EMBL/GenBank/DDBJ whole genome shotgun (WGS) entry which is preliminary data.</text>
</comment>
<dbReference type="PANTHER" id="PTHR33375:SF8">
    <property type="entry name" value="NUCLEOID OCCLUSION PROTEIN"/>
    <property type="match status" value="1"/>
</dbReference>
<reference evidence="9 10" key="1">
    <citation type="journal article" date="2015" name="Genome Announc.">
        <title>Expanding the biotechnology potential of lactobacilli through comparative genomics of 213 strains and associated genera.</title>
        <authorList>
            <person name="Sun Z."/>
            <person name="Harris H.M."/>
            <person name="McCann A."/>
            <person name="Guo C."/>
            <person name="Argimon S."/>
            <person name="Zhang W."/>
            <person name="Yang X."/>
            <person name="Jeffery I.B."/>
            <person name="Cooney J.C."/>
            <person name="Kagawa T.F."/>
            <person name="Liu W."/>
            <person name="Song Y."/>
            <person name="Salvetti E."/>
            <person name="Wrobel A."/>
            <person name="Rasinkangas P."/>
            <person name="Parkhill J."/>
            <person name="Rea M.C."/>
            <person name="O'Sullivan O."/>
            <person name="Ritari J."/>
            <person name="Douillard F.P."/>
            <person name="Paul Ross R."/>
            <person name="Yang R."/>
            <person name="Briner A.E."/>
            <person name="Felis G.E."/>
            <person name="de Vos W.M."/>
            <person name="Barrangou R."/>
            <person name="Klaenhammer T.R."/>
            <person name="Caufield P.W."/>
            <person name="Cui Y."/>
            <person name="Zhang H."/>
            <person name="O'Toole P.W."/>
        </authorList>
    </citation>
    <scope>NUCLEOTIDE SEQUENCE [LARGE SCALE GENOMIC DNA]</scope>
    <source>
        <strain evidence="9 10">DSM 20605</strain>
    </source>
</reference>
<dbReference type="GO" id="GO:0000917">
    <property type="term" value="P:division septum assembly"/>
    <property type="evidence" value="ECO:0007669"/>
    <property type="project" value="UniProtKB-KW"/>
</dbReference>
<dbReference type="EMBL" id="AYYX01000025">
    <property type="protein sequence ID" value="KRM88677.1"/>
    <property type="molecule type" value="Genomic_DNA"/>
</dbReference>